<gene>
    <name evidence="2" type="ORF">PECUL_23A027081</name>
</gene>
<sequence>MAPIFRTRPEKDQTSNHGAALSDNDSEDSCSVPAGSLDAPLTMRDMREFMRGLKSYVAEELQKPLQPLHESLTDLAMWTHKVETKMEDTLTMVNTHDTAIQEFREQIRGLEEAQKD</sequence>
<dbReference type="AlphaFoldDB" id="A0AAD1RGK9"/>
<dbReference type="EMBL" id="OW240913">
    <property type="protein sequence ID" value="CAH2250633.1"/>
    <property type="molecule type" value="Genomic_DNA"/>
</dbReference>
<keyword evidence="3" id="KW-1185">Reference proteome</keyword>
<reference evidence="2" key="1">
    <citation type="submission" date="2022-03" db="EMBL/GenBank/DDBJ databases">
        <authorList>
            <person name="Alioto T."/>
            <person name="Alioto T."/>
            <person name="Gomez Garrido J."/>
        </authorList>
    </citation>
    <scope>NUCLEOTIDE SEQUENCE</scope>
</reference>
<feature type="region of interest" description="Disordered" evidence="1">
    <location>
        <begin position="1"/>
        <end position="38"/>
    </location>
</feature>
<protein>
    <submittedName>
        <fullName evidence="2">Uncharacterized protein</fullName>
    </submittedName>
</protein>
<organism evidence="2 3">
    <name type="scientific">Pelobates cultripes</name>
    <name type="common">Western spadefoot toad</name>
    <dbReference type="NCBI Taxonomy" id="61616"/>
    <lineage>
        <taxon>Eukaryota</taxon>
        <taxon>Metazoa</taxon>
        <taxon>Chordata</taxon>
        <taxon>Craniata</taxon>
        <taxon>Vertebrata</taxon>
        <taxon>Euteleostomi</taxon>
        <taxon>Amphibia</taxon>
        <taxon>Batrachia</taxon>
        <taxon>Anura</taxon>
        <taxon>Pelobatoidea</taxon>
        <taxon>Pelobatidae</taxon>
        <taxon>Pelobates</taxon>
    </lineage>
</organism>
<evidence type="ECO:0000256" key="1">
    <source>
        <dbReference type="SAM" id="MobiDB-lite"/>
    </source>
</evidence>
<evidence type="ECO:0000313" key="2">
    <source>
        <dbReference type="EMBL" id="CAH2250633.1"/>
    </source>
</evidence>
<dbReference type="Proteomes" id="UP001295444">
    <property type="component" value="Chromosome 02"/>
</dbReference>
<evidence type="ECO:0000313" key="3">
    <source>
        <dbReference type="Proteomes" id="UP001295444"/>
    </source>
</evidence>
<accession>A0AAD1RGK9</accession>
<name>A0AAD1RGK9_PELCU</name>
<proteinExistence type="predicted"/>